<proteinExistence type="predicted"/>
<accession>A0ACC1RNX8</accession>
<evidence type="ECO:0000313" key="1">
    <source>
        <dbReference type="EMBL" id="KAJ3522876.1"/>
    </source>
</evidence>
<dbReference type="EMBL" id="JANRMS010002361">
    <property type="protein sequence ID" value="KAJ3522876.1"/>
    <property type="molecule type" value="Genomic_DNA"/>
</dbReference>
<gene>
    <name evidence="1" type="ORF">NM208_g12679</name>
</gene>
<organism evidence="1 2">
    <name type="scientific">Fusarium decemcellulare</name>
    <dbReference type="NCBI Taxonomy" id="57161"/>
    <lineage>
        <taxon>Eukaryota</taxon>
        <taxon>Fungi</taxon>
        <taxon>Dikarya</taxon>
        <taxon>Ascomycota</taxon>
        <taxon>Pezizomycotina</taxon>
        <taxon>Sordariomycetes</taxon>
        <taxon>Hypocreomycetidae</taxon>
        <taxon>Hypocreales</taxon>
        <taxon>Nectriaceae</taxon>
        <taxon>Fusarium</taxon>
        <taxon>Fusarium decemcellulare species complex</taxon>
    </lineage>
</organism>
<reference evidence="1" key="1">
    <citation type="submission" date="2022-08" db="EMBL/GenBank/DDBJ databases">
        <title>Genome Sequence of Fusarium decemcellulare.</title>
        <authorList>
            <person name="Buettner E."/>
        </authorList>
    </citation>
    <scope>NUCLEOTIDE SEQUENCE</scope>
    <source>
        <strain evidence="1">Babe19</strain>
    </source>
</reference>
<keyword evidence="2" id="KW-1185">Reference proteome</keyword>
<comment type="caution">
    <text evidence="1">The sequence shown here is derived from an EMBL/GenBank/DDBJ whole genome shotgun (WGS) entry which is preliminary data.</text>
</comment>
<dbReference type="Proteomes" id="UP001148629">
    <property type="component" value="Unassembled WGS sequence"/>
</dbReference>
<protein>
    <submittedName>
        <fullName evidence="1">Uncharacterized protein</fullName>
    </submittedName>
</protein>
<evidence type="ECO:0000313" key="2">
    <source>
        <dbReference type="Proteomes" id="UP001148629"/>
    </source>
</evidence>
<sequence>MSTSSPISDSRAQIQSELCTVCRGVFEGDCSKGWRTDLHHQSRADFRLAAERGCYICRNIVNSREWLDPNSPHNGNEFKYSIKFSGGRFQLSIYSNPDVFRHMWVFKTLPLELCRELSEYYSPPPSHQDDALVKLALQWSTSCEKSHPMCKTAFSSAFYPKRLIEIIDGERAKLVSPNQKPGHYVAFSHCWGQAHYTTTLLSSNMHALSQNIRVKTLPKSYQEAIGFCRKLGLRFIWIDSLCIMQDSNDDWKQQAPQMHQVYGNAFLNICAATAADSSGTSFTGRDARLLKPLRVEPEWVGHSNEPFGLIFDRFEDDIVSCPLRSRAWVFQEWYLSNRSLILARGQLWWHCRERIASESFPVPFGRKGNQDIRRDWHNQARGTKLQDPVARQGINWHSWRLHLENYAQTRLTRESDRLIAFSGIVQKIAIDNGVHIESQYLAGLWRSHCPRALCWFRDPQNQPQVGATLRSSEYKAPSWTWASLGGPFELHYGDMTFGTECGIVEDARVHYENHIAGTVKGGVIKIRGHLIGPGKTTSGGHFSYHDNGSDTDVDMRTSWNKIYWDEVDAAGEPMISYLDNLNPGGCEEGSVEGASRRRMYCRDAQGSFFLLPLLLTGKFSMYCILLYPDPEQPGVFYRVGYLDSHRPPDVVSVEDLSDKFPEQIILIL</sequence>
<name>A0ACC1RNX8_9HYPO</name>